<dbReference type="EMBL" id="JBHTMP010000103">
    <property type="protein sequence ID" value="MFD1325922.1"/>
    <property type="molecule type" value="Genomic_DNA"/>
</dbReference>
<name>A0ABW3YR00_9ACTN</name>
<organism evidence="6 7">
    <name type="scientific">Micromonospora sonneratiae</name>
    <dbReference type="NCBI Taxonomy" id="1184706"/>
    <lineage>
        <taxon>Bacteria</taxon>
        <taxon>Bacillati</taxon>
        <taxon>Actinomycetota</taxon>
        <taxon>Actinomycetes</taxon>
        <taxon>Micromonosporales</taxon>
        <taxon>Micromonosporaceae</taxon>
        <taxon>Micromonospora</taxon>
    </lineage>
</organism>
<protein>
    <submittedName>
        <fullName evidence="6">Sensor histidine kinase</fullName>
    </submittedName>
</protein>
<dbReference type="InterPro" id="IPR003594">
    <property type="entry name" value="HATPase_dom"/>
</dbReference>
<keyword evidence="1" id="KW-0808">Transferase</keyword>
<dbReference type="GO" id="GO:0016301">
    <property type="term" value="F:kinase activity"/>
    <property type="evidence" value="ECO:0007669"/>
    <property type="project" value="UniProtKB-KW"/>
</dbReference>
<dbReference type="CDD" id="cd16917">
    <property type="entry name" value="HATPase_UhpB-NarQ-NarX-like"/>
    <property type="match status" value="1"/>
</dbReference>
<dbReference type="Gene3D" id="1.20.5.1930">
    <property type="match status" value="1"/>
</dbReference>
<evidence type="ECO:0000256" key="2">
    <source>
        <dbReference type="ARBA" id="ARBA00022777"/>
    </source>
</evidence>
<dbReference type="Gene3D" id="3.30.565.10">
    <property type="entry name" value="Histidine kinase-like ATPase, C-terminal domain"/>
    <property type="match status" value="1"/>
</dbReference>
<dbReference type="RefSeq" id="WP_377578900.1">
    <property type="nucleotide sequence ID" value="NZ_JBHTMP010000103.1"/>
</dbReference>
<dbReference type="InterPro" id="IPR011712">
    <property type="entry name" value="Sig_transdc_His_kin_sub3_dim/P"/>
</dbReference>
<feature type="domain" description="Histidine kinase/HSP90-like ATPase" evidence="5">
    <location>
        <begin position="262"/>
        <end position="325"/>
    </location>
</feature>
<comment type="caution">
    <text evidence="6">The sequence shown here is derived from an EMBL/GenBank/DDBJ whole genome shotgun (WGS) entry which is preliminary data.</text>
</comment>
<accession>A0ABW3YR00</accession>
<dbReference type="PANTHER" id="PTHR24421">
    <property type="entry name" value="NITRATE/NITRITE SENSOR PROTEIN NARX-RELATED"/>
    <property type="match status" value="1"/>
</dbReference>
<sequence>MHDTAPPPATPGPPEDVARVVQAVLDLPGRPSPAAQAETLARSLGGCLGAGSVTIVLWPPPYSGGDPDPPVTGGGWSTYHWTGGGDATGDGDVVRVGDGGHVLADLTVRPAAAAARLRRWPELLTAVRLLLAGVQDQVAAADAGEQIGHAAAALADARLRAAGEMEQQRYRLERDLHDGAQHHMVALQMSLAMVEYELGAGHPVEAAGHLDRLRHLLTSTEEVLATTATGLLSRPLAEHGLVPALVARLDPLEAVTLDIDPRLADRRYPPEVEAAVYLACLEAVSNAHKHAPGAPVRLSLRTSARGLGFEVADTGPGFDTSGRTPLHNLAARLESVGGTLTVESNPGCGTRVAGFVAI</sequence>
<evidence type="ECO:0000313" key="6">
    <source>
        <dbReference type="EMBL" id="MFD1325922.1"/>
    </source>
</evidence>
<evidence type="ECO:0000256" key="3">
    <source>
        <dbReference type="ARBA" id="ARBA00023012"/>
    </source>
</evidence>
<keyword evidence="3" id="KW-0902">Two-component regulatory system</keyword>
<dbReference type="Proteomes" id="UP001597260">
    <property type="component" value="Unassembled WGS sequence"/>
</dbReference>
<dbReference type="Pfam" id="PF07730">
    <property type="entry name" value="HisKA_3"/>
    <property type="match status" value="1"/>
</dbReference>
<feature type="domain" description="Signal transduction histidine kinase subgroup 3 dimerisation and phosphoacceptor" evidence="4">
    <location>
        <begin position="169"/>
        <end position="219"/>
    </location>
</feature>
<dbReference type="Pfam" id="PF13581">
    <property type="entry name" value="HATPase_c_2"/>
    <property type="match status" value="1"/>
</dbReference>
<evidence type="ECO:0000256" key="1">
    <source>
        <dbReference type="ARBA" id="ARBA00022679"/>
    </source>
</evidence>
<dbReference type="SUPFAM" id="SSF55874">
    <property type="entry name" value="ATPase domain of HSP90 chaperone/DNA topoisomerase II/histidine kinase"/>
    <property type="match status" value="1"/>
</dbReference>
<dbReference type="InterPro" id="IPR036890">
    <property type="entry name" value="HATPase_C_sf"/>
</dbReference>
<keyword evidence="2 6" id="KW-0418">Kinase</keyword>
<dbReference type="PANTHER" id="PTHR24421:SF61">
    <property type="entry name" value="OXYGEN SENSOR HISTIDINE KINASE NREB"/>
    <property type="match status" value="1"/>
</dbReference>
<evidence type="ECO:0000259" key="4">
    <source>
        <dbReference type="Pfam" id="PF07730"/>
    </source>
</evidence>
<gene>
    <name evidence="6" type="ORF">ACFQ4H_33075</name>
</gene>
<evidence type="ECO:0000259" key="5">
    <source>
        <dbReference type="Pfam" id="PF13581"/>
    </source>
</evidence>
<evidence type="ECO:0000313" key="7">
    <source>
        <dbReference type="Proteomes" id="UP001597260"/>
    </source>
</evidence>
<proteinExistence type="predicted"/>
<keyword evidence="7" id="KW-1185">Reference proteome</keyword>
<dbReference type="InterPro" id="IPR050482">
    <property type="entry name" value="Sensor_HK_TwoCompSys"/>
</dbReference>
<reference evidence="7" key="1">
    <citation type="journal article" date="2019" name="Int. J. Syst. Evol. Microbiol.">
        <title>The Global Catalogue of Microorganisms (GCM) 10K type strain sequencing project: providing services to taxonomists for standard genome sequencing and annotation.</title>
        <authorList>
            <consortium name="The Broad Institute Genomics Platform"/>
            <consortium name="The Broad Institute Genome Sequencing Center for Infectious Disease"/>
            <person name="Wu L."/>
            <person name="Ma J."/>
        </authorList>
    </citation>
    <scope>NUCLEOTIDE SEQUENCE [LARGE SCALE GENOMIC DNA]</scope>
    <source>
        <strain evidence="7">JCM 31037</strain>
    </source>
</reference>